<dbReference type="STRING" id="32264.T1KY58"/>
<evidence type="ECO:0000256" key="4">
    <source>
        <dbReference type="ARBA" id="ARBA00023128"/>
    </source>
</evidence>
<dbReference type="AlphaFoldDB" id="T1KY58"/>
<dbReference type="SUPFAM" id="SSF54768">
    <property type="entry name" value="dsRNA-binding domain-like"/>
    <property type="match status" value="1"/>
</dbReference>
<evidence type="ECO:0000313" key="10">
    <source>
        <dbReference type="Proteomes" id="UP000015104"/>
    </source>
</evidence>
<evidence type="ECO:0000256" key="2">
    <source>
        <dbReference type="ARBA" id="ARBA00022946"/>
    </source>
</evidence>
<keyword evidence="10" id="KW-1185">Reference proteome</keyword>
<dbReference type="InterPro" id="IPR000999">
    <property type="entry name" value="RNase_III_dom"/>
</dbReference>
<dbReference type="eggNOG" id="KOG3769">
    <property type="taxonomic scope" value="Eukaryota"/>
</dbReference>
<keyword evidence="2" id="KW-0809">Transit peptide</keyword>
<keyword evidence="4" id="KW-0496">Mitochondrion</keyword>
<sequence length="337" mass="38894">MCVNNVEKRGIKTWLSNTLREMKDRNRDFDLVPHKKRHKREWVNWNYDSEIYAFGKRLNEDLSQDELKKIFIDQSYVDEEEKRKKDLGLENVGVTLLSNSELSNKGDSIMKSFTQSYLRFFLPRVPEECISSISHNLCSNQTLSHIGGYIGCKDLIMSPLIDPTEEMIANSVKSLIAVLDETKGSKQCEKFIIDIILPYLHDKDLLAIWDPVDPENKVRKILQNDGLPDFEPRLMRETGRNTIFSCYIVGLYVNKNLIGYGPGETIQVAQEMAAYDALRRFFNLTVSGVRFKFGPAAHNLDYKSKQEANFSIRDWKLSYFTQNTNPVESPRKVAVSM</sequence>
<evidence type="ECO:0000256" key="1">
    <source>
        <dbReference type="ARBA" id="ARBA00004173"/>
    </source>
</evidence>
<evidence type="ECO:0000256" key="5">
    <source>
        <dbReference type="ARBA" id="ARBA00023274"/>
    </source>
</evidence>
<evidence type="ECO:0000256" key="7">
    <source>
        <dbReference type="ARBA" id="ARBA00035187"/>
    </source>
</evidence>
<dbReference type="Pfam" id="PF22892">
    <property type="entry name" value="DSRM_MRPL44"/>
    <property type="match status" value="1"/>
</dbReference>
<dbReference type="Gene3D" id="3.30.160.20">
    <property type="match status" value="1"/>
</dbReference>
<dbReference type="SUPFAM" id="SSF69065">
    <property type="entry name" value="RNase III domain-like"/>
    <property type="match status" value="1"/>
</dbReference>
<keyword evidence="5" id="KW-0687">Ribonucleoprotein</keyword>
<dbReference type="GO" id="GO:0003725">
    <property type="term" value="F:double-stranded RNA binding"/>
    <property type="evidence" value="ECO:0007669"/>
    <property type="project" value="InterPro"/>
</dbReference>
<dbReference type="GO" id="GO:0004525">
    <property type="term" value="F:ribonuclease III activity"/>
    <property type="evidence" value="ECO:0007669"/>
    <property type="project" value="InterPro"/>
</dbReference>
<reference evidence="9" key="2">
    <citation type="submission" date="2015-06" db="UniProtKB">
        <authorList>
            <consortium name="EnsemblMetazoa"/>
        </authorList>
    </citation>
    <scope>IDENTIFICATION</scope>
</reference>
<evidence type="ECO:0000313" key="9">
    <source>
        <dbReference type="EnsemblMetazoa" id="tetur26g02550.1"/>
    </source>
</evidence>
<name>T1KY58_TETUR</name>
<protein>
    <recommendedName>
        <fullName evidence="7">Large ribosomal subunit protein mL44</fullName>
    </recommendedName>
</protein>
<dbReference type="HOGENOM" id="CLU_058895_1_0_1"/>
<dbReference type="Pfam" id="PF22935">
    <property type="entry name" value="RM44_endonuclase"/>
    <property type="match status" value="1"/>
</dbReference>
<organism evidence="9 10">
    <name type="scientific">Tetranychus urticae</name>
    <name type="common">Two-spotted spider mite</name>
    <dbReference type="NCBI Taxonomy" id="32264"/>
    <lineage>
        <taxon>Eukaryota</taxon>
        <taxon>Metazoa</taxon>
        <taxon>Ecdysozoa</taxon>
        <taxon>Arthropoda</taxon>
        <taxon>Chelicerata</taxon>
        <taxon>Arachnida</taxon>
        <taxon>Acari</taxon>
        <taxon>Acariformes</taxon>
        <taxon>Trombidiformes</taxon>
        <taxon>Prostigmata</taxon>
        <taxon>Eleutherengona</taxon>
        <taxon>Raphignathae</taxon>
        <taxon>Tetranychoidea</taxon>
        <taxon>Tetranychidae</taxon>
        <taxon>Tetranychus</taxon>
    </lineage>
</organism>
<dbReference type="GO" id="GO:0006396">
    <property type="term" value="P:RNA processing"/>
    <property type="evidence" value="ECO:0007669"/>
    <property type="project" value="InterPro"/>
</dbReference>
<comment type="similarity">
    <text evidence="6">Belongs to the ribonuclease III family. Mitochondrion-specific ribosomal protein mL44 subfamily.</text>
</comment>
<dbReference type="EnsemblMetazoa" id="tetur26g02550.1">
    <property type="protein sequence ID" value="tetur26g02550.1"/>
    <property type="gene ID" value="tetur26g02550"/>
</dbReference>
<evidence type="ECO:0000256" key="3">
    <source>
        <dbReference type="ARBA" id="ARBA00022980"/>
    </source>
</evidence>
<dbReference type="Proteomes" id="UP000015104">
    <property type="component" value="Unassembled WGS sequence"/>
</dbReference>
<proteinExistence type="inferred from homology"/>
<dbReference type="Gene3D" id="1.10.1520.10">
    <property type="entry name" value="Ribonuclease III domain"/>
    <property type="match status" value="1"/>
</dbReference>
<dbReference type="InterPro" id="IPR055189">
    <property type="entry name" value="RM44_endonuclase"/>
</dbReference>
<feature type="domain" description="RNase III" evidence="8">
    <location>
        <begin position="65"/>
        <end position="205"/>
    </location>
</feature>
<dbReference type="CDD" id="cd19874">
    <property type="entry name" value="DSRM_MRPL44"/>
    <property type="match status" value="1"/>
</dbReference>
<dbReference type="EMBL" id="CAEY01000699">
    <property type="status" value="NOT_ANNOTATED_CDS"/>
    <property type="molecule type" value="Genomic_DNA"/>
</dbReference>
<accession>T1KY58</accession>
<evidence type="ECO:0000256" key="6">
    <source>
        <dbReference type="ARBA" id="ARBA00024034"/>
    </source>
</evidence>
<dbReference type="GO" id="GO:0005840">
    <property type="term" value="C:ribosome"/>
    <property type="evidence" value="ECO:0007669"/>
    <property type="project" value="UniProtKB-KW"/>
</dbReference>
<dbReference type="GO" id="GO:0005739">
    <property type="term" value="C:mitochondrion"/>
    <property type="evidence" value="ECO:0007669"/>
    <property type="project" value="UniProtKB-SubCell"/>
</dbReference>
<keyword evidence="3" id="KW-0689">Ribosomal protein</keyword>
<dbReference type="SMART" id="SM00535">
    <property type="entry name" value="RIBOc"/>
    <property type="match status" value="1"/>
</dbReference>
<dbReference type="InterPro" id="IPR044444">
    <property type="entry name" value="Ribosomal_mL44_DSRM_metazoa"/>
</dbReference>
<reference evidence="10" key="1">
    <citation type="submission" date="2011-08" db="EMBL/GenBank/DDBJ databases">
        <authorList>
            <person name="Rombauts S."/>
        </authorList>
    </citation>
    <scope>NUCLEOTIDE SEQUENCE</scope>
    <source>
        <strain evidence="10">London</strain>
    </source>
</reference>
<evidence type="ECO:0000259" key="8">
    <source>
        <dbReference type="SMART" id="SM00535"/>
    </source>
</evidence>
<dbReference type="InterPro" id="IPR036389">
    <property type="entry name" value="RNase_III_sf"/>
</dbReference>
<comment type="subcellular location">
    <subcellularLocation>
        <location evidence="1">Mitochondrion</location>
    </subcellularLocation>
</comment>
<dbReference type="GO" id="GO:1990904">
    <property type="term" value="C:ribonucleoprotein complex"/>
    <property type="evidence" value="ECO:0007669"/>
    <property type="project" value="UniProtKB-KW"/>
</dbReference>